<dbReference type="RefSeq" id="WP_381828983.1">
    <property type="nucleotide sequence ID" value="NZ_JBHTCF010000003.1"/>
</dbReference>
<reference evidence="4" key="1">
    <citation type="journal article" date="2019" name="Int. J. Syst. Evol. Microbiol.">
        <title>The Global Catalogue of Microorganisms (GCM) 10K type strain sequencing project: providing services to taxonomists for standard genome sequencing and annotation.</title>
        <authorList>
            <consortium name="The Broad Institute Genomics Platform"/>
            <consortium name="The Broad Institute Genome Sequencing Center for Infectious Disease"/>
            <person name="Wu L."/>
            <person name="Ma J."/>
        </authorList>
    </citation>
    <scope>NUCLEOTIDE SEQUENCE [LARGE SCALE GENOMIC DNA]</scope>
    <source>
        <strain evidence="4">SYNS20</strain>
    </source>
</reference>
<evidence type="ECO:0000256" key="1">
    <source>
        <dbReference type="ARBA" id="ARBA00009676"/>
    </source>
</evidence>
<evidence type="ECO:0000256" key="2">
    <source>
        <dbReference type="ARBA" id="ARBA00022969"/>
    </source>
</evidence>
<dbReference type="Proteomes" id="UP001596523">
    <property type="component" value="Unassembled WGS sequence"/>
</dbReference>
<keyword evidence="4" id="KW-1185">Reference proteome</keyword>
<dbReference type="Gene3D" id="3.40.198.10">
    <property type="entry name" value="Delta-endotoxin CytB-like"/>
    <property type="match status" value="1"/>
</dbReference>
<comment type="caution">
    <text evidence="3">The sequence shown here is derived from an EMBL/GenBank/DDBJ whole genome shotgun (WGS) entry which is preliminary data.</text>
</comment>
<evidence type="ECO:0000313" key="3">
    <source>
        <dbReference type="EMBL" id="MFC7304502.1"/>
    </source>
</evidence>
<accession>A0ABW2JFJ5</accession>
<proteinExistence type="inferred from homology"/>
<protein>
    <submittedName>
        <fullName evidence="3">Type-2Aa cytolytic delta-endotoxin</fullName>
    </submittedName>
</protein>
<gene>
    <name evidence="3" type="ORF">ACFQVC_09790</name>
</gene>
<sequence>MTDQTVATTAGFKTLVEVGPDHLGQVRDIEARFQEALAPSAQTYRFGPVQQAAKDLPDGSIVRIIPGFGLQEQAPAHVMVLTLKEAVRQALTRPFGNEAFWERAEEALTRVFVGLGEQQDAPHLVFTATDADSTGYDYHLLFALQDEETEGFVYVIAFSVHVTVGLGRDAVLALAVEDTAPFAIRLDALCVRQPLR</sequence>
<comment type="similarity">
    <text evidence="1">Belongs to the cyt1/cyt2 endotoxin family.</text>
</comment>
<dbReference type="InterPro" id="IPR035918">
    <property type="entry name" value="CytB_endotoxin-like_sf"/>
</dbReference>
<dbReference type="Pfam" id="PF01338">
    <property type="entry name" value="Bac_thur_toxin"/>
    <property type="match status" value="1"/>
</dbReference>
<dbReference type="InterPro" id="IPR001615">
    <property type="entry name" value="Endotoxin_CytB"/>
</dbReference>
<keyword evidence="2" id="KW-0749">Sporulation</keyword>
<organism evidence="3 4">
    <name type="scientific">Streptomyces monticola</name>
    <dbReference type="NCBI Taxonomy" id="2666263"/>
    <lineage>
        <taxon>Bacteria</taxon>
        <taxon>Bacillati</taxon>
        <taxon>Actinomycetota</taxon>
        <taxon>Actinomycetes</taxon>
        <taxon>Kitasatosporales</taxon>
        <taxon>Streptomycetaceae</taxon>
        <taxon>Streptomyces</taxon>
    </lineage>
</organism>
<evidence type="ECO:0000313" key="4">
    <source>
        <dbReference type="Proteomes" id="UP001596523"/>
    </source>
</evidence>
<dbReference type="EMBL" id="JBHTCF010000003">
    <property type="protein sequence ID" value="MFC7304502.1"/>
    <property type="molecule type" value="Genomic_DNA"/>
</dbReference>
<name>A0ABW2JFJ5_9ACTN</name>
<dbReference type="SUPFAM" id="SSF55676">
    <property type="entry name" value="CytB endotoxin-like"/>
    <property type="match status" value="1"/>
</dbReference>